<proteinExistence type="predicted"/>
<evidence type="ECO:0000313" key="1">
    <source>
        <dbReference type="EMBL" id="KAA3519289.1"/>
    </source>
</evidence>
<accession>A0A368N4U2</accession>
<dbReference type="AlphaFoldDB" id="A0A368N4U2"/>
<protein>
    <submittedName>
        <fullName evidence="1">Uncharacterized protein</fullName>
    </submittedName>
</protein>
<evidence type="ECO:0000313" key="2">
    <source>
        <dbReference type="Proteomes" id="UP000436911"/>
    </source>
</evidence>
<dbReference type="Proteomes" id="UP000436911">
    <property type="component" value="Unassembled WGS sequence"/>
</dbReference>
<gene>
    <name evidence="1" type="ORF">DXT89_26185</name>
</gene>
<name>A0A368N4U2_AGRVI</name>
<comment type="caution">
    <text evidence="1">The sequence shown here is derived from an EMBL/GenBank/DDBJ whole genome shotgun (WGS) entry which is preliminary data.</text>
</comment>
<organism evidence="1 2">
    <name type="scientific">Agrobacterium vitis</name>
    <name type="common">Rhizobium vitis</name>
    <dbReference type="NCBI Taxonomy" id="373"/>
    <lineage>
        <taxon>Bacteria</taxon>
        <taxon>Pseudomonadati</taxon>
        <taxon>Pseudomonadota</taxon>
        <taxon>Alphaproteobacteria</taxon>
        <taxon>Hyphomicrobiales</taxon>
        <taxon>Rhizobiaceae</taxon>
        <taxon>Rhizobium/Agrobacterium group</taxon>
        <taxon>Agrobacterium</taxon>
    </lineage>
</organism>
<sequence>MYYNYYYDIVCCCNFIMVKNINYVTDDVNNIMAFENKLRDILRKVVDKVLQNDKPYDQLKHQKH</sequence>
<dbReference type="EMBL" id="QUSG01000037">
    <property type="protein sequence ID" value="KAA3519289.1"/>
    <property type="molecule type" value="Genomic_DNA"/>
</dbReference>
<reference evidence="1 2" key="1">
    <citation type="submission" date="2018-08" db="EMBL/GenBank/DDBJ databases">
        <title>Genome sequencing of Agrobacterium vitis strain ICMP 10754.</title>
        <authorList>
            <person name="Visnovsky S.B."/>
            <person name="Pitman A.R."/>
        </authorList>
    </citation>
    <scope>NUCLEOTIDE SEQUENCE [LARGE SCALE GENOMIC DNA]</scope>
    <source>
        <strain evidence="1 2">ICMP 10754</strain>
    </source>
</reference>